<name>A0A3B0YL71_9ZZZZ</name>
<dbReference type="EMBL" id="UOFK01000273">
    <property type="protein sequence ID" value="VAW81688.1"/>
    <property type="molecule type" value="Genomic_DNA"/>
</dbReference>
<accession>A0A3B0YL71</accession>
<dbReference type="InterPro" id="IPR036909">
    <property type="entry name" value="Cyt_c-like_dom_sf"/>
</dbReference>
<dbReference type="SUPFAM" id="SSF46626">
    <property type="entry name" value="Cytochrome c"/>
    <property type="match status" value="1"/>
</dbReference>
<dbReference type="GO" id="GO:0009055">
    <property type="term" value="F:electron transfer activity"/>
    <property type="evidence" value="ECO:0007669"/>
    <property type="project" value="InterPro"/>
</dbReference>
<gene>
    <name evidence="1" type="ORF">MNBD_GAMMA13-1945</name>
</gene>
<dbReference type="AlphaFoldDB" id="A0A3B0YL71"/>
<organism evidence="1">
    <name type="scientific">hydrothermal vent metagenome</name>
    <dbReference type="NCBI Taxonomy" id="652676"/>
    <lineage>
        <taxon>unclassified sequences</taxon>
        <taxon>metagenomes</taxon>
        <taxon>ecological metagenomes</taxon>
    </lineage>
</organism>
<evidence type="ECO:0000313" key="1">
    <source>
        <dbReference type="EMBL" id="VAW81688.1"/>
    </source>
</evidence>
<evidence type="ECO:0008006" key="2">
    <source>
        <dbReference type="Google" id="ProtNLM"/>
    </source>
</evidence>
<dbReference type="GO" id="GO:0020037">
    <property type="term" value="F:heme binding"/>
    <property type="evidence" value="ECO:0007669"/>
    <property type="project" value="InterPro"/>
</dbReference>
<reference evidence="1" key="1">
    <citation type="submission" date="2018-06" db="EMBL/GenBank/DDBJ databases">
        <authorList>
            <person name="Zhirakovskaya E."/>
        </authorList>
    </citation>
    <scope>NUCLEOTIDE SEQUENCE</scope>
</reference>
<protein>
    <recommendedName>
        <fullName evidence="2">Cytochrome c domain-containing protein</fullName>
    </recommendedName>
</protein>
<sequence>MNMKYLLITMTLALLAGQSSADVKHGQQLHDASCVKCHDNGVYTRKDRFVGDKNALTTQVQRCKANVGAQWFDEDVADVVDFLDTSYYKFPLPAVAPPVE</sequence>
<proteinExistence type="predicted"/>